<gene>
    <name evidence="1" type="ORF">KC01_LOCUS12530</name>
</gene>
<protein>
    <submittedName>
        <fullName evidence="1">Uncharacterized protein</fullName>
    </submittedName>
</protein>
<organism evidence="1 2">
    <name type="scientific">Knipowitschia caucasica</name>
    <name type="common">Caucasian dwarf goby</name>
    <name type="synonym">Pomatoschistus caucasicus</name>
    <dbReference type="NCBI Taxonomy" id="637954"/>
    <lineage>
        <taxon>Eukaryota</taxon>
        <taxon>Metazoa</taxon>
        <taxon>Chordata</taxon>
        <taxon>Craniata</taxon>
        <taxon>Vertebrata</taxon>
        <taxon>Euteleostomi</taxon>
        <taxon>Actinopterygii</taxon>
        <taxon>Neopterygii</taxon>
        <taxon>Teleostei</taxon>
        <taxon>Neoteleostei</taxon>
        <taxon>Acanthomorphata</taxon>
        <taxon>Gobiaria</taxon>
        <taxon>Gobiiformes</taxon>
        <taxon>Gobioidei</taxon>
        <taxon>Gobiidae</taxon>
        <taxon>Gobiinae</taxon>
        <taxon>Knipowitschia</taxon>
    </lineage>
</organism>
<dbReference type="EMBL" id="OZ035837">
    <property type="protein sequence ID" value="CAL1581806.1"/>
    <property type="molecule type" value="Genomic_DNA"/>
</dbReference>
<dbReference type="Proteomes" id="UP001497482">
    <property type="component" value="Chromosome 15"/>
</dbReference>
<keyword evidence="2" id="KW-1185">Reference proteome</keyword>
<evidence type="ECO:0000313" key="1">
    <source>
        <dbReference type="EMBL" id="CAL1581806.1"/>
    </source>
</evidence>
<dbReference type="AlphaFoldDB" id="A0AAV2JVW2"/>
<reference evidence="1 2" key="1">
    <citation type="submission" date="2024-04" db="EMBL/GenBank/DDBJ databases">
        <authorList>
            <person name="Waldvogel A.-M."/>
            <person name="Schoenle A."/>
        </authorList>
    </citation>
    <scope>NUCLEOTIDE SEQUENCE [LARGE SCALE GENOMIC DNA]</scope>
</reference>
<evidence type="ECO:0000313" key="2">
    <source>
        <dbReference type="Proteomes" id="UP001497482"/>
    </source>
</evidence>
<proteinExistence type="predicted"/>
<name>A0AAV2JVW2_KNICA</name>
<sequence>MTSLEVLQVHLYPPALEVDCVSCSLGFSPLSEGLVKGGEGNLALLGLGLARCSALLGPGGSAALLGRVGMLLCWAGWVRCRYSPTLSQQSRVTVCSIYELTVSDVAPFPWYTRQDPKHGAVSLLLSSSDRPLLPRAKTTSLCRGLAPVPLLATPRREGSVNFPQLLSRHMLHCYHSLTTSTSSTMTKPLAL</sequence>
<accession>A0AAV2JVW2</accession>